<keyword evidence="2" id="KW-1185">Reference proteome</keyword>
<proteinExistence type="predicted"/>
<sequence length="99" mass="10903">MPNRNHVPQFARGISGPLGKLENDLKTKVDEHTHALFLQHCALRRTDTANVLRDCVYALVHGKTYRQMVIEKISHEAQCADAIAKLVGPFGAPESGEVA</sequence>
<accession>A0ABY9AW63</accession>
<organism evidence="1 2">
    <name type="scientific">Paracidovorax citrulli</name>
    <name type="common">Acidovorax citrulli</name>
    <dbReference type="NCBI Taxonomy" id="80869"/>
    <lineage>
        <taxon>Bacteria</taxon>
        <taxon>Pseudomonadati</taxon>
        <taxon>Pseudomonadota</taxon>
        <taxon>Betaproteobacteria</taxon>
        <taxon>Burkholderiales</taxon>
        <taxon>Comamonadaceae</taxon>
        <taxon>Paracidovorax</taxon>
    </lineage>
</organism>
<dbReference type="EMBL" id="CP127363">
    <property type="protein sequence ID" value="WIY50798.1"/>
    <property type="molecule type" value="Genomic_DNA"/>
</dbReference>
<gene>
    <name evidence="1" type="ORF">QRO08_09630</name>
</gene>
<name>A0ABY9AW63_PARCI</name>
<evidence type="ECO:0000313" key="2">
    <source>
        <dbReference type="Proteomes" id="UP001242732"/>
    </source>
</evidence>
<dbReference type="Proteomes" id="UP001242732">
    <property type="component" value="Chromosome"/>
</dbReference>
<dbReference type="RefSeq" id="WP_011795449.1">
    <property type="nucleotide sequence ID" value="NZ_CP023687.1"/>
</dbReference>
<evidence type="ECO:0000313" key="1">
    <source>
        <dbReference type="EMBL" id="WIY50798.1"/>
    </source>
</evidence>
<reference evidence="1 2" key="1">
    <citation type="submission" date="2023-06" db="EMBL/GenBank/DDBJ databases">
        <authorList>
            <person name="Ham H."/>
            <person name="Park D.S."/>
        </authorList>
    </citation>
    <scope>NUCLEOTIDE SEQUENCE [LARGE SCALE GENOMIC DNA]</scope>
    <source>
        <strain evidence="1 2">KACC 17005</strain>
    </source>
</reference>
<protein>
    <submittedName>
        <fullName evidence="1">Uncharacterized protein</fullName>
    </submittedName>
</protein>